<evidence type="ECO:0000256" key="1">
    <source>
        <dbReference type="SAM" id="MobiDB-lite"/>
    </source>
</evidence>
<sequence length="515" mass="56841">MANSYFCLLFYAFSAVVLADDTTLKPLRAEDVLEKALGEFRSKVEANDDLSTSASSTDAPTSSPKKDQTATEMLEKIPADSIPLSTIAKMGGQDNQPPNVTQLTSETGKPIANFVVRPNEQKRSQKFEFMPHFQEDFYEFMIPEGTNSVESVMAVLTFYGHLNGPMPNFFLVNDNLSLFSIGDVSTLQEANYIQSSVPIMLKAGVNVKSDDMANSIYQLKVEAVQGLLKSECTVKVEVGKFQPPPPIENIELEPQQIKSQQEEQQQVEVTNTTTTTASEMREASNNSASLPDLVLANGLLATGEIDNPEHLLTSSFTTEIQKSDQKQESSQLAAGIMPEKIVDTLSLEQQETSTVITLVEQDSLATEDIDLTLNLEQENREEEKTNELEENFMVTDVPTVQGVQDRNEGAEISEQEVSTMAQEIAAEPTIPTEESVLVSEDVETSQQMSTSTPSTEQSALENLNSDTIKDRKQGTQTQVNKQKGIKLQMNGLQNNNVIEFGKTFKLDTCLRIYLS</sequence>
<dbReference type="Proteomes" id="UP000887574">
    <property type="component" value="Unplaced"/>
</dbReference>
<feature type="signal peptide" evidence="2">
    <location>
        <begin position="1"/>
        <end position="19"/>
    </location>
</feature>
<reference evidence="4" key="1">
    <citation type="submission" date="2022-11" db="UniProtKB">
        <authorList>
            <consortium name="WormBaseParasite"/>
        </authorList>
    </citation>
    <scope>IDENTIFICATION</scope>
</reference>
<feature type="region of interest" description="Disordered" evidence="1">
    <location>
        <begin position="443"/>
        <end position="481"/>
    </location>
</feature>
<feature type="compositionally biased region" description="Low complexity" evidence="1">
    <location>
        <begin position="49"/>
        <end position="63"/>
    </location>
</feature>
<name>A0A915E4F8_9BILA</name>
<accession>A0A915E4F8</accession>
<feature type="region of interest" description="Disordered" evidence="1">
    <location>
        <begin position="47"/>
        <end position="70"/>
    </location>
</feature>
<keyword evidence="3" id="KW-1185">Reference proteome</keyword>
<dbReference type="WBParaSite" id="jg272">
    <property type="protein sequence ID" value="jg272"/>
    <property type="gene ID" value="jg272"/>
</dbReference>
<organism evidence="3 4">
    <name type="scientific">Ditylenchus dipsaci</name>
    <dbReference type="NCBI Taxonomy" id="166011"/>
    <lineage>
        <taxon>Eukaryota</taxon>
        <taxon>Metazoa</taxon>
        <taxon>Ecdysozoa</taxon>
        <taxon>Nematoda</taxon>
        <taxon>Chromadorea</taxon>
        <taxon>Rhabditida</taxon>
        <taxon>Tylenchina</taxon>
        <taxon>Tylenchomorpha</taxon>
        <taxon>Sphaerularioidea</taxon>
        <taxon>Anguinidae</taxon>
        <taxon>Anguininae</taxon>
        <taxon>Ditylenchus</taxon>
    </lineage>
</organism>
<dbReference type="AlphaFoldDB" id="A0A915E4F8"/>
<evidence type="ECO:0000313" key="4">
    <source>
        <dbReference type="WBParaSite" id="jg272"/>
    </source>
</evidence>
<protein>
    <submittedName>
        <fullName evidence="4">Uncharacterized protein</fullName>
    </submittedName>
</protein>
<keyword evidence="2" id="KW-0732">Signal</keyword>
<evidence type="ECO:0000256" key="2">
    <source>
        <dbReference type="SAM" id="SignalP"/>
    </source>
</evidence>
<evidence type="ECO:0000313" key="3">
    <source>
        <dbReference type="Proteomes" id="UP000887574"/>
    </source>
</evidence>
<feature type="compositionally biased region" description="Low complexity" evidence="1">
    <location>
        <begin position="444"/>
        <end position="458"/>
    </location>
</feature>
<proteinExistence type="predicted"/>
<feature type="chain" id="PRO_5037111074" evidence="2">
    <location>
        <begin position="20"/>
        <end position="515"/>
    </location>
</feature>